<dbReference type="EMBL" id="CP038487">
    <property type="protein sequence ID" value="QFZ28341.1"/>
    <property type="molecule type" value="Genomic_DNA"/>
</dbReference>
<sequence>MPPKPSDLTEALAVSPFFQLIPKQDLAPLLSFSRLYSGGPDCTKYVSHASTLLVEKAQKALEDGDSVASYIIEEYAKNLSSFESRDLSALSFKKPVISGVSDRTTMPLSVPPHFQAIYEKQSLVNDSDLVTFETDVDNVDVSSDRLRLLPNYSALDPSVVSPHVRFYEEKLEEEYLKIMRKRQRPSSLSCGSVHSSRKRVHIENSDALSIYKIVDAIGFVDGRNQDDKNCIITDRGITILTSYSAHSLFSELSRLTTSLHASDLESSYLQRIAVLCANTINYYVHLIESDGLDIQNQNLMLLSSKLLFLVINSHPHDRKLHVDSHLLILVDLLSKITKSCVSLSSNFNFTLSPLMLHQHIAESAKGLVDYLKKNKPDESILTKIEYMCIEVVFADLKDMLHDDLRNAMIQLLIQIFKFYPSQRQFIVNEMLANFKKLSQQNNTSRIKLSHGDNVSFISVFLVRLVQSFDTKSMEREINSFKKLEKNKNPHSSKNLKRSSLVSGALAVLNDARGIATQISVFFAEALVGSDIAFKSLFSVFIDDCLTLLTLPDWPGAVLMTESLMSTFCYRLKENKFQGAIEPYALEVVGKVGIEILRIKKRCTVRLDFSANITDNELSELKVLIESVITQTSNEYMQISDVRQFHLLFLRLIKICERLSSEVTKGFEEHIYAINPTNNLSTEIPEKAIQLHTLIDACLGLLAQDNHLVNTREESSRTGENSSSAKHGYLALLWIELGPLYDNFVALLVSYLESSKVKSATKAIKILSSMIDFNPKILLASKISTSISKIMAGNSPSMKEAVVEILGKYIAANPDLIEKYYQDICERAADDGVTLRKRVIKIMKEMYLHKDDKSIRVFISKKMLRRIYDEEPSIRDMSRTSLTALLFLEDSDTSSVKVCQLMIEIVNSPGFSVSNFTDFIAQVIADKSVQMSLKRIVDAAFNIAIDHIETDCHEVKKSLMLVNLLARCDKKLVSFDNMVALHPYVISDQGHTEGVSLQALKILRLFLEDTKSFRKDYIVKLRDGLLSRLTKFDNKELHEAVPAINALSSLTDDKSKMVNAFISTTLLLQPIIAEQKMNRVSLTKCHKLLNLLGCFGSYCDFEGSREIIMRSKVELKEKETVVSLICKYLLVFCASRYDVRTRNVALKNLLCVSTYHPKLFLSEAILTILDKELGHGNHLTKLTIVEGLANFLAKEDGDAIARSNDYSSSSQNSGVSSFNGSSISSLNDGVCASVIQRYIDKILALCLSDHTAFAPVLFLQLVVKLGYANPKMCVPTIIALEASSNKIIKKIAICLHTEIFEKHESLSDRNYPDAVKMAVAYSKRMNGSSFLKQISFFRTVYRIINKQYSSKKKFVLSVAKVFNISLTQFSLEECLDQRDLVVFSAMNLSVLSLSSLEEVCLLLYHLDRVITRDGYDLVDRITSTVGSKSGSGISVDNLQLLFVNSQTISTLIYLRQLLAASYSISSSVMEEFRPSRSNLELRQQPRAITLIDFPLEELEMSTNLAHPGSFGKVFTKVVSLMRNYST</sequence>
<keyword evidence="2" id="KW-1185">Reference proteome</keyword>
<gene>
    <name evidence="1" type="ORF">EJF14_40377</name>
</gene>
<organism evidence="1 2">
    <name type="scientific">Clavispora lusitaniae</name>
    <name type="common">Candida lusitaniae</name>
    <dbReference type="NCBI Taxonomy" id="36911"/>
    <lineage>
        <taxon>Eukaryota</taxon>
        <taxon>Fungi</taxon>
        <taxon>Dikarya</taxon>
        <taxon>Ascomycota</taxon>
        <taxon>Saccharomycotina</taxon>
        <taxon>Pichiomycetes</taxon>
        <taxon>Metschnikowiaceae</taxon>
        <taxon>Clavispora</taxon>
    </lineage>
</organism>
<evidence type="ECO:0000313" key="2">
    <source>
        <dbReference type="Proteomes" id="UP000326582"/>
    </source>
</evidence>
<name>A0ACD0WLX4_CLALS</name>
<protein>
    <submittedName>
        <fullName evidence="1">Sister chromatid cohesion protein</fullName>
    </submittedName>
</protein>
<proteinExistence type="predicted"/>
<accession>A0ACD0WLX4</accession>
<dbReference type="Proteomes" id="UP000326582">
    <property type="component" value="Chromosome 4"/>
</dbReference>
<evidence type="ECO:0000313" key="1">
    <source>
        <dbReference type="EMBL" id="QFZ28341.1"/>
    </source>
</evidence>
<reference evidence="2" key="1">
    <citation type="journal article" date="2019" name="MBio">
        <title>Comparative genomics for the elucidation of multidrug resistance (MDR) in Candida lusitaniae.</title>
        <authorList>
            <person name="Kannan A."/>
            <person name="Asner S.A."/>
            <person name="Trachsel E."/>
            <person name="Kelly S."/>
            <person name="Parker J."/>
            <person name="Sanglard D."/>
        </authorList>
    </citation>
    <scope>NUCLEOTIDE SEQUENCE [LARGE SCALE GENOMIC DNA]</scope>
    <source>
        <strain evidence="2">P1</strain>
    </source>
</reference>